<accession>A0ABQ7WKG5</accession>
<gene>
    <name evidence="1" type="ORF">KY290_000122</name>
</gene>
<evidence type="ECO:0000313" key="2">
    <source>
        <dbReference type="Proteomes" id="UP000826656"/>
    </source>
</evidence>
<name>A0ABQ7WKG5_SOLTU</name>
<protein>
    <submittedName>
        <fullName evidence="1">Uncharacterized protein</fullName>
    </submittedName>
</protein>
<evidence type="ECO:0000313" key="1">
    <source>
        <dbReference type="EMBL" id="KAH0780524.1"/>
    </source>
</evidence>
<reference evidence="1 2" key="1">
    <citation type="journal article" date="2021" name="bioRxiv">
        <title>Chromosome-scale and haplotype-resolved genome assembly of a tetraploid potato cultivar.</title>
        <authorList>
            <person name="Sun H."/>
            <person name="Jiao W.-B."/>
            <person name="Krause K."/>
            <person name="Campoy J.A."/>
            <person name="Goel M."/>
            <person name="Folz-Donahue K."/>
            <person name="Kukat C."/>
            <person name="Huettel B."/>
            <person name="Schneeberger K."/>
        </authorList>
    </citation>
    <scope>NUCLEOTIDE SEQUENCE [LARGE SCALE GENOMIC DNA]</scope>
    <source>
        <strain evidence="1">SolTubOtavaFocal</strain>
        <tissue evidence="1">Leaves</tissue>
    </source>
</reference>
<dbReference type="Proteomes" id="UP000826656">
    <property type="component" value="Unassembled WGS sequence"/>
</dbReference>
<dbReference type="EMBL" id="JAIVGD010000001">
    <property type="protein sequence ID" value="KAH0780524.1"/>
    <property type="molecule type" value="Genomic_DNA"/>
</dbReference>
<keyword evidence="2" id="KW-1185">Reference proteome</keyword>
<comment type="caution">
    <text evidence="1">The sequence shown here is derived from an EMBL/GenBank/DDBJ whole genome shotgun (WGS) entry which is preliminary data.</text>
</comment>
<proteinExistence type="predicted"/>
<sequence>MYLYTGKEKQTNGFVFSDLLLKKQVPVLVDTKIKEKAFKDIWFISTTHSYPFVKTL</sequence>
<organism evidence="1 2">
    <name type="scientific">Solanum tuberosum</name>
    <name type="common">Potato</name>
    <dbReference type="NCBI Taxonomy" id="4113"/>
    <lineage>
        <taxon>Eukaryota</taxon>
        <taxon>Viridiplantae</taxon>
        <taxon>Streptophyta</taxon>
        <taxon>Embryophyta</taxon>
        <taxon>Tracheophyta</taxon>
        <taxon>Spermatophyta</taxon>
        <taxon>Magnoliopsida</taxon>
        <taxon>eudicotyledons</taxon>
        <taxon>Gunneridae</taxon>
        <taxon>Pentapetalae</taxon>
        <taxon>asterids</taxon>
        <taxon>lamiids</taxon>
        <taxon>Solanales</taxon>
        <taxon>Solanaceae</taxon>
        <taxon>Solanoideae</taxon>
        <taxon>Solaneae</taxon>
        <taxon>Solanum</taxon>
    </lineage>
</organism>